<reference evidence="1 2" key="1">
    <citation type="submission" date="2010-10" db="EMBL/GenBank/DDBJ databases">
        <authorList>
            <person name="Richards V."/>
            <person name="Lefebure T."/>
            <person name="Suzuki H."/>
            <person name="Pavinski Bitar P."/>
            <person name="Stanhope M."/>
        </authorList>
    </citation>
    <scope>NUCLEOTIDE SEQUENCE [LARGE SCALE GENOMIC DNA]</scope>
    <source>
        <strain evidence="1 2">2008-988</strain>
    </source>
</reference>
<evidence type="ECO:0000313" key="2">
    <source>
        <dbReference type="Proteomes" id="UP000003238"/>
    </source>
</evidence>
<accession>A0ABC9QN10</accession>
<protein>
    <submittedName>
        <fullName evidence="1">Uncharacterized protein</fullName>
    </submittedName>
</protein>
<organism evidence="1 2">
    <name type="scientific">Campylobacter jejuni subsp. jejuni 2008-988</name>
    <dbReference type="NCBI Taxonomy" id="889253"/>
    <lineage>
        <taxon>Bacteria</taxon>
        <taxon>Pseudomonadati</taxon>
        <taxon>Campylobacterota</taxon>
        <taxon>Epsilonproteobacteria</taxon>
        <taxon>Campylobacterales</taxon>
        <taxon>Campylobacteraceae</taxon>
        <taxon>Campylobacter</taxon>
    </lineage>
</organism>
<proteinExistence type="predicted"/>
<dbReference type="EMBL" id="AIOS01000013">
    <property type="protein sequence ID" value="EIB54986.1"/>
    <property type="molecule type" value="Genomic_DNA"/>
</dbReference>
<dbReference type="AlphaFoldDB" id="A0ABC9QN10"/>
<sequence length="42" mass="5030">MEQNLLTPLLYFFKKIASKNFSLMKFGYNFIIFKPILTKDIL</sequence>
<evidence type="ECO:0000313" key="1">
    <source>
        <dbReference type="EMBL" id="EIB54986.1"/>
    </source>
</evidence>
<gene>
    <name evidence="1" type="ORF">cje154_01682</name>
</gene>
<name>A0ABC9QN10_CAMJU</name>
<dbReference type="Proteomes" id="UP000003238">
    <property type="component" value="Unassembled WGS sequence"/>
</dbReference>
<comment type="caution">
    <text evidence="1">The sequence shown here is derived from an EMBL/GenBank/DDBJ whole genome shotgun (WGS) entry which is preliminary data.</text>
</comment>